<name>A0A660KZS3_9ACTN</name>
<dbReference type="AlphaFoldDB" id="A0A660KZS3"/>
<feature type="compositionally biased region" description="Basic and acidic residues" evidence="1">
    <location>
        <begin position="74"/>
        <end position="86"/>
    </location>
</feature>
<reference evidence="3 4" key="1">
    <citation type="submission" date="2018-10" db="EMBL/GenBank/DDBJ databases">
        <title>Genomic Encyclopedia of Archaeal and Bacterial Type Strains, Phase II (KMG-II): from individual species to whole genera.</title>
        <authorList>
            <person name="Goeker M."/>
        </authorList>
    </citation>
    <scope>NUCLEOTIDE SEQUENCE [LARGE SCALE GENOMIC DNA]</scope>
    <source>
        <strain evidence="3 4">DSM 14954</strain>
    </source>
</reference>
<dbReference type="Proteomes" id="UP000278962">
    <property type="component" value="Unassembled WGS sequence"/>
</dbReference>
<gene>
    <name evidence="3" type="ORF">C8N24_4588</name>
</gene>
<proteinExistence type="predicted"/>
<feature type="compositionally biased region" description="Basic and acidic residues" evidence="1">
    <location>
        <begin position="49"/>
        <end position="62"/>
    </location>
</feature>
<dbReference type="EMBL" id="RBIL01000002">
    <property type="protein sequence ID" value="RKQ86575.1"/>
    <property type="molecule type" value="Genomic_DNA"/>
</dbReference>
<comment type="caution">
    <text evidence="3">The sequence shown here is derived from an EMBL/GenBank/DDBJ whole genome shotgun (WGS) entry which is preliminary data.</text>
</comment>
<organism evidence="3 4">
    <name type="scientific">Solirubrobacter pauli</name>
    <dbReference type="NCBI Taxonomy" id="166793"/>
    <lineage>
        <taxon>Bacteria</taxon>
        <taxon>Bacillati</taxon>
        <taxon>Actinomycetota</taxon>
        <taxon>Thermoleophilia</taxon>
        <taxon>Solirubrobacterales</taxon>
        <taxon>Solirubrobacteraceae</taxon>
        <taxon>Solirubrobacter</taxon>
    </lineage>
</organism>
<evidence type="ECO:0000313" key="3">
    <source>
        <dbReference type="EMBL" id="RKQ86575.1"/>
    </source>
</evidence>
<sequence>MVIAGIVVWVLWSDSTAGEGIALSLVGIASVIAVSMVFFVVGRSEDAERAAEAAARDERQPATDDGPEAPDPSGEAHPRPALDRRRPLPPRRPS</sequence>
<evidence type="ECO:0000313" key="4">
    <source>
        <dbReference type="Proteomes" id="UP000278962"/>
    </source>
</evidence>
<evidence type="ECO:0000256" key="1">
    <source>
        <dbReference type="SAM" id="MobiDB-lite"/>
    </source>
</evidence>
<protein>
    <submittedName>
        <fullName evidence="3">Uncharacterized protein</fullName>
    </submittedName>
</protein>
<evidence type="ECO:0000256" key="2">
    <source>
        <dbReference type="SAM" id="Phobius"/>
    </source>
</evidence>
<keyword evidence="2" id="KW-0812">Transmembrane</keyword>
<keyword evidence="4" id="KW-1185">Reference proteome</keyword>
<accession>A0A660KZS3</accession>
<keyword evidence="2" id="KW-0472">Membrane</keyword>
<feature type="region of interest" description="Disordered" evidence="1">
    <location>
        <begin position="49"/>
        <end position="94"/>
    </location>
</feature>
<feature type="transmembrane region" description="Helical" evidence="2">
    <location>
        <begin position="20"/>
        <end position="41"/>
    </location>
</feature>
<keyword evidence="2" id="KW-1133">Transmembrane helix</keyword>